<dbReference type="RefSeq" id="XP_005781183.1">
    <property type="nucleotide sequence ID" value="XM_005781126.1"/>
</dbReference>
<dbReference type="Proteomes" id="UP000013827">
    <property type="component" value="Unassembled WGS sequence"/>
</dbReference>
<keyword evidence="2" id="KW-0732">Signal</keyword>
<dbReference type="AlphaFoldDB" id="A0A0D3JZ19"/>
<protein>
    <recommendedName>
        <fullName evidence="3">Nitroreductase domain-containing protein</fullName>
    </recommendedName>
</protein>
<dbReference type="PANTHER" id="PTHR43821:SF1">
    <property type="entry name" value="NAD(P)H NITROREDUCTASE YDJA-RELATED"/>
    <property type="match status" value="1"/>
</dbReference>
<feature type="chain" id="PRO_5044259779" description="Nitroreductase domain-containing protein" evidence="2">
    <location>
        <begin position="16"/>
        <end position="264"/>
    </location>
</feature>
<evidence type="ECO:0000313" key="5">
    <source>
        <dbReference type="Proteomes" id="UP000013827"/>
    </source>
</evidence>
<dbReference type="Pfam" id="PF00881">
    <property type="entry name" value="Nitroreductase"/>
    <property type="match status" value="1"/>
</dbReference>
<evidence type="ECO:0000313" key="4">
    <source>
        <dbReference type="EnsemblProtists" id="EOD28754"/>
    </source>
</evidence>
<dbReference type="PANTHER" id="PTHR43821">
    <property type="entry name" value="NAD(P)H NITROREDUCTASE YDJA-RELATED"/>
    <property type="match status" value="1"/>
</dbReference>
<reference evidence="4" key="2">
    <citation type="submission" date="2024-10" db="UniProtKB">
        <authorList>
            <consortium name="EnsemblProtists"/>
        </authorList>
    </citation>
    <scope>IDENTIFICATION</scope>
</reference>
<keyword evidence="5" id="KW-1185">Reference proteome</keyword>
<reference evidence="5" key="1">
    <citation type="journal article" date="2013" name="Nature">
        <title>Pan genome of the phytoplankton Emiliania underpins its global distribution.</title>
        <authorList>
            <person name="Read B.A."/>
            <person name="Kegel J."/>
            <person name="Klute M.J."/>
            <person name="Kuo A."/>
            <person name="Lefebvre S.C."/>
            <person name="Maumus F."/>
            <person name="Mayer C."/>
            <person name="Miller J."/>
            <person name="Monier A."/>
            <person name="Salamov A."/>
            <person name="Young J."/>
            <person name="Aguilar M."/>
            <person name="Claverie J.M."/>
            <person name="Frickenhaus S."/>
            <person name="Gonzalez K."/>
            <person name="Herman E.K."/>
            <person name="Lin Y.C."/>
            <person name="Napier J."/>
            <person name="Ogata H."/>
            <person name="Sarno A.F."/>
            <person name="Shmutz J."/>
            <person name="Schroeder D."/>
            <person name="de Vargas C."/>
            <person name="Verret F."/>
            <person name="von Dassow P."/>
            <person name="Valentin K."/>
            <person name="Van de Peer Y."/>
            <person name="Wheeler G."/>
            <person name="Dacks J.B."/>
            <person name="Delwiche C.F."/>
            <person name="Dyhrman S.T."/>
            <person name="Glockner G."/>
            <person name="John U."/>
            <person name="Richards T."/>
            <person name="Worden A.Z."/>
            <person name="Zhang X."/>
            <person name="Grigoriev I.V."/>
            <person name="Allen A.E."/>
            <person name="Bidle K."/>
            <person name="Borodovsky M."/>
            <person name="Bowler C."/>
            <person name="Brownlee C."/>
            <person name="Cock J.M."/>
            <person name="Elias M."/>
            <person name="Gladyshev V.N."/>
            <person name="Groth M."/>
            <person name="Guda C."/>
            <person name="Hadaegh A."/>
            <person name="Iglesias-Rodriguez M.D."/>
            <person name="Jenkins J."/>
            <person name="Jones B.M."/>
            <person name="Lawson T."/>
            <person name="Leese F."/>
            <person name="Lindquist E."/>
            <person name="Lobanov A."/>
            <person name="Lomsadze A."/>
            <person name="Malik S.B."/>
            <person name="Marsh M.E."/>
            <person name="Mackinder L."/>
            <person name="Mock T."/>
            <person name="Mueller-Roeber B."/>
            <person name="Pagarete A."/>
            <person name="Parker M."/>
            <person name="Probert I."/>
            <person name="Quesneville H."/>
            <person name="Raines C."/>
            <person name="Rensing S.A."/>
            <person name="Riano-Pachon D.M."/>
            <person name="Richier S."/>
            <person name="Rokitta S."/>
            <person name="Shiraiwa Y."/>
            <person name="Soanes D.M."/>
            <person name="van der Giezen M."/>
            <person name="Wahlund T.M."/>
            <person name="Williams B."/>
            <person name="Wilson W."/>
            <person name="Wolfe G."/>
            <person name="Wurch L.L."/>
        </authorList>
    </citation>
    <scope>NUCLEOTIDE SEQUENCE</scope>
</reference>
<dbReference type="Gene3D" id="3.40.109.10">
    <property type="entry name" value="NADH Oxidase"/>
    <property type="match status" value="1"/>
</dbReference>
<feature type="compositionally biased region" description="Pro residues" evidence="1">
    <location>
        <begin position="80"/>
        <end position="103"/>
    </location>
</feature>
<dbReference type="InterPro" id="IPR029479">
    <property type="entry name" value="Nitroreductase"/>
</dbReference>
<proteinExistence type="predicted"/>
<dbReference type="PaxDb" id="2903-EOD28754"/>
<dbReference type="GeneID" id="17274299"/>
<evidence type="ECO:0000256" key="2">
    <source>
        <dbReference type="SAM" id="SignalP"/>
    </source>
</evidence>
<accession>A0A0D3JZ19</accession>
<dbReference type="GO" id="GO:0016491">
    <property type="term" value="F:oxidoreductase activity"/>
    <property type="evidence" value="ECO:0007669"/>
    <property type="project" value="InterPro"/>
</dbReference>
<feature type="region of interest" description="Disordered" evidence="1">
    <location>
        <begin position="80"/>
        <end position="106"/>
    </location>
</feature>
<dbReference type="EnsemblProtists" id="EOD28754">
    <property type="protein sequence ID" value="EOD28754"/>
    <property type="gene ID" value="EMIHUDRAFT_314817"/>
</dbReference>
<evidence type="ECO:0000256" key="1">
    <source>
        <dbReference type="SAM" id="MobiDB-lite"/>
    </source>
</evidence>
<name>A0A0D3JZ19_EMIH1</name>
<dbReference type="KEGG" id="ehx:EMIHUDRAFT_314817"/>
<dbReference type="SUPFAM" id="SSF55469">
    <property type="entry name" value="FMN-dependent nitroreductase-like"/>
    <property type="match status" value="1"/>
</dbReference>
<feature type="domain" description="Nitroreductase" evidence="3">
    <location>
        <begin position="109"/>
        <end position="169"/>
    </location>
</feature>
<evidence type="ECO:0000259" key="3">
    <source>
        <dbReference type="Pfam" id="PF00881"/>
    </source>
</evidence>
<feature type="signal peptide" evidence="2">
    <location>
        <begin position="1"/>
        <end position="15"/>
    </location>
</feature>
<sequence length="264" mass="27411">MHMPLPFLFAAAAQAVDPSLLDVGLAQVAALGQAGRLTPDEEALAVERALGGDAPLLLLAKNFAALPSLETHLRAALQARPPPAGAPAAPPPPLPPPSPPPPADDMLFARRSVVAYRPGPVPAEAVQRALEAAVLAPNHFLTEPWRFYLAGPEARARLSALNAAKQAAFEKVPGWLVVTLVASDLAPDGSFNTKKGLEEPAARYHAASRTLGGSRLIWANLITQDHAACAAAVQNFMLSLAAAGTGSTWTAGVFVDGVSSQRTL</sequence>
<dbReference type="InterPro" id="IPR052530">
    <property type="entry name" value="NAD(P)H_nitroreductase"/>
</dbReference>
<dbReference type="InterPro" id="IPR000415">
    <property type="entry name" value="Nitroreductase-like"/>
</dbReference>
<organism evidence="4 5">
    <name type="scientific">Emiliania huxleyi (strain CCMP1516)</name>
    <dbReference type="NCBI Taxonomy" id="280463"/>
    <lineage>
        <taxon>Eukaryota</taxon>
        <taxon>Haptista</taxon>
        <taxon>Haptophyta</taxon>
        <taxon>Prymnesiophyceae</taxon>
        <taxon>Isochrysidales</taxon>
        <taxon>Noelaerhabdaceae</taxon>
        <taxon>Emiliania</taxon>
    </lineage>
</organism>
<dbReference type="HOGENOM" id="CLU_1055377_0_0_1"/>